<evidence type="ECO:0000256" key="1">
    <source>
        <dbReference type="ARBA" id="ARBA00004141"/>
    </source>
</evidence>
<name>A0A0H3BLR9_TREPS</name>
<dbReference type="RefSeq" id="WP_010882430.1">
    <property type="nucleotide sequence ID" value="NC_010741.1"/>
</dbReference>
<feature type="transmembrane region" description="Helical" evidence="5">
    <location>
        <begin position="261"/>
        <end position="279"/>
    </location>
</feature>
<dbReference type="InterPro" id="IPR000620">
    <property type="entry name" value="EamA_dom"/>
</dbReference>
<evidence type="ECO:0000256" key="4">
    <source>
        <dbReference type="ARBA" id="ARBA00023136"/>
    </source>
</evidence>
<keyword evidence="4 5" id="KW-0472">Membrane</keyword>
<dbReference type="PATRIC" id="fig|455434.6.peg.973"/>
<evidence type="ECO:0000256" key="3">
    <source>
        <dbReference type="ARBA" id="ARBA00022989"/>
    </source>
</evidence>
<sequence>MAFTEKQKGTLCLMCSSFCFSVMSVFVRLAGDLPSIQKAFTRNLVSTLISGSMLFRARTRVHVQDLPMLSLRTVCGTLAIVANFYAVERLTLADASLLSKLSPFFTILFSCLFLGERIAPYQVVALCGAFAAGTLVVKPSHTLSHRVFPACIGAVGGMMTGAAHTCVRYLSTRGVEKFLVIFFFSFGSLLLLLPAFIWQYQPMSSPQVLTLWAAGVAVAGAQFFLTVAYRYAPKKSIPIDYTHILFSTGIGFLYFKEVPDHWTVAGIGIILAIALYVFARERERKEPTVPSHTR</sequence>
<protein>
    <submittedName>
        <fullName evidence="8">Hypothetical integral membrane protein</fullName>
    </submittedName>
</protein>
<feature type="chain" id="PRO_5002605207" evidence="6">
    <location>
        <begin position="31"/>
        <end position="294"/>
    </location>
</feature>
<dbReference type="Proteomes" id="UP000001202">
    <property type="component" value="Chromosome"/>
</dbReference>
<organism evidence="8 9">
    <name type="scientific">Treponema pallidum subsp. pallidum (strain SS14)</name>
    <dbReference type="NCBI Taxonomy" id="455434"/>
    <lineage>
        <taxon>Bacteria</taxon>
        <taxon>Pseudomonadati</taxon>
        <taxon>Spirochaetota</taxon>
        <taxon>Spirochaetia</taxon>
        <taxon>Spirochaetales</taxon>
        <taxon>Treponemataceae</taxon>
        <taxon>Treponema</taxon>
    </lineage>
</organism>
<evidence type="ECO:0000256" key="6">
    <source>
        <dbReference type="SAM" id="SignalP"/>
    </source>
</evidence>
<evidence type="ECO:0000256" key="2">
    <source>
        <dbReference type="ARBA" id="ARBA00022692"/>
    </source>
</evidence>
<evidence type="ECO:0000313" key="9">
    <source>
        <dbReference type="Proteomes" id="UP000001202"/>
    </source>
</evidence>
<gene>
    <name evidence="8" type="ordered locus">TPASS_0986</name>
</gene>
<keyword evidence="2 5" id="KW-0812">Transmembrane</keyword>
<dbReference type="GO" id="GO:0016020">
    <property type="term" value="C:membrane"/>
    <property type="evidence" value="ECO:0007669"/>
    <property type="project" value="UniProtKB-SubCell"/>
</dbReference>
<dbReference type="PANTHER" id="PTHR22911">
    <property type="entry name" value="ACYL-MALONYL CONDENSING ENZYME-RELATED"/>
    <property type="match status" value="1"/>
</dbReference>
<reference evidence="8 9" key="1">
    <citation type="journal article" date="2008" name="BMC Microbiol.">
        <title>Complete genome sequence of Treponema pallidum ssp. pallidum strain SS14 determined with oligonucleotide arrays.</title>
        <authorList>
            <person name="Matejkova P."/>
            <person name="Strouhal M."/>
            <person name="Smajs D."/>
            <person name="Norris S.J."/>
            <person name="Palzkill T."/>
            <person name="Petrosino J.F."/>
            <person name="Sodergren E."/>
            <person name="Norton J.E."/>
            <person name="Singh J."/>
            <person name="Richmond T.A."/>
            <person name="Molla M.N."/>
            <person name="Albert T.J."/>
            <person name="Weinstock G.M."/>
        </authorList>
    </citation>
    <scope>NUCLEOTIDE SEQUENCE [LARGE SCALE GENOMIC DNA]</scope>
    <source>
        <strain evidence="8 9">SS14</strain>
    </source>
</reference>
<feature type="signal peptide" evidence="6">
    <location>
        <begin position="1"/>
        <end position="30"/>
    </location>
</feature>
<proteinExistence type="predicted"/>
<evidence type="ECO:0000259" key="7">
    <source>
        <dbReference type="Pfam" id="PF00892"/>
    </source>
</evidence>
<feature type="transmembrane region" description="Helical" evidence="5">
    <location>
        <begin position="209"/>
        <end position="232"/>
    </location>
</feature>
<feature type="transmembrane region" description="Helical" evidence="5">
    <location>
        <begin position="178"/>
        <end position="197"/>
    </location>
</feature>
<dbReference type="GeneID" id="93876731"/>
<dbReference type="PANTHER" id="PTHR22911:SF6">
    <property type="entry name" value="SOLUTE CARRIER FAMILY 35 MEMBER G1"/>
    <property type="match status" value="1"/>
</dbReference>
<dbReference type="SUPFAM" id="SSF103481">
    <property type="entry name" value="Multidrug resistance efflux transporter EmrE"/>
    <property type="match status" value="2"/>
</dbReference>
<feature type="transmembrane region" description="Helical" evidence="5">
    <location>
        <begin position="239"/>
        <end position="255"/>
    </location>
</feature>
<dbReference type="InterPro" id="IPR037185">
    <property type="entry name" value="EmrE-like"/>
</dbReference>
<dbReference type="KEGG" id="tpp:TPASS_0986"/>
<feature type="domain" description="EamA" evidence="7">
    <location>
        <begin position="8"/>
        <end position="136"/>
    </location>
</feature>
<dbReference type="Pfam" id="PF00892">
    <property type="entry name" value="EamA"/>
    <property type="match status" value="1"/>
</dbReference>
<keyword evidence="3 5" id="KW-1133">Transmembrane helix</keyword>
<keyword evidence="6" id="KW-0732">Signal</keyword>
<evidence type="ECO:0000256" key="5">
    <source>
        <dbReference type="SAM" id="Phobius"/>
    </source>
</evidence>
<dbReference type="EMBL" id="CP000805">
    <property type="protein sequence ID" value="ACD71402.1"/>
    <property type="molecule type" value="Genomic_DNA"/>
</dbReference>
<dbReference type="AlphaFoldDB" id="A0A0H3BLR9"/>
<accession>A0A0H3BLR9</accession>
<feature type="transmembrane region" description="Helical" evidence="5">
    <location>
        <begin position="121"/>
        <end position="141"/>
    </location>
</feature>
<evidence type="ECO:0000313" key="8">
    <source>
        <dbReference type="EMBL" id="ACD71402.1"/>
    </source>
</evidence>
<comment type="subcellular location">
    <subcellularLocation>
        <location evidence="1">Membrane</location>
        <topology evidence="1">Multi-pass membrane protein</topology>
    </subcellularLocation>
</comment>